<sequence length="181" mass="20711">MLTEQEIIEGCKKGKPACQEALYRLYGKRMKGICLRYSKTDFEADDIFQDAFVSVFKNIHTYRDGAFGSWIRRIFVNAAINNYRRNVKHYNHQDSHELEVSDETQTNGLDELSAQELMALINELPEGYKVVFNLNVVEGYSHAEIADMLGIAEATSRSQLARAKTMLKKKLEKINSCKYAS</sequence>
<evidence type="ECO:0000313" key="7">
    <source>
        <dbReference type="EMBL" id="MFC5272371.1"/>
    </source>
</evidence>
<evidence type="ECO:0000259" key="5">
    <source>
        <dbReference type="Pfam" id="PF04542"/>
    </source>
</evidence>
<dbReference type="CDD" id="cd06171">
    <property type="entry name" value="Sigma70_r4"/>
    <property type="match status" value="1"/>
</dbReference>
<dbReference type="Proteomes" id="UP001596161">
    <property type="component" value="Unassembled WGS sequence"/>
</dbReference>
<dbReference type="Pfam" id="PF08281">
    <property type="entry name" value="Sigma70_r4_2"/>
    <property type="match status" value="1"/>
</dbReference>
<organism evidence="7 8">
    <name type="scientific">Adhaeribacter terreus</name>
    <dbReference type="NCBI Taxonomy" id="529703"/>
    <lineage>
        <taxon>Bacteria</taxon>
        <taxon>Pseudomonadati</taxon>
        <taxon>Bacteroidota</taxon>
        <taxon>Cytophagia</taxon>
        <taxon>Cytophagales</taxon>
        <taxon>Hymenobacteraceae</taxon>
        <taxon>Adhaeribacter</taxon>
    </lineage>
</organism>
<dbReference type="Pfam" id="PF04542">
    <property type="entry name" value="Sigma70_r2"/>
    <property type="match status" value="1"/>
</dbReference>
<dbReference type="RefSeq" id="WP_378018729.1">
    <property type="nucleotide sequence ID" value="NZ_JBHSKT010000016.1"/>
</dbReference>
<evidence type="ECO:0000256" key="1">
    <source>
        <dbReference type="ARBA" id="ARBA00010641"/>
    </source>
</evidence>
<dbReference type="PANTHER" id="PTHR43133:SF46">
    <property type="entry name" value="RNA POLYMERASE SIGMA-70 FACTOR ECF SUBFAMILY"/>
    <property type="match status" value="1"/>
</dbReference>
<dbReference type="InterPro" id="IPR014284">
    <property type="entry name" value="RNA_pol_sigma-70_dom"/>
</dbReference>
<name>A0ABW0EGN7_9BACT</name>
<evidence type="ECO:0000256" key="2">
    <source>
        <dbReference type="ARBA" id="ARBA00023015"/>
    </source>
</evidence>
<evidence type="ECO:0000256" key="4">
    <source>
        <dbReference type="ARBA" id="ARBA00023163"/>
    </source>
</evidence>
<dbReference type="EMBL" id="JBHSKT010000016">
    <property type="protein sequence ID" value="MFC5272371.1"/>
    <property type="molecule type" value="Genomic_DNA"/>
</dbReference>
<dbReference type="Gene3D" id="1.10.1740.10">
    <property type="match status" value="1"/>
</dbReference>
<keyword evidence="3" id="KW-0731">Sigma factor</keyword>
<dbReference type="InterPro" id="IPR013325">
    <property type="entry name" value="RNA_pol_sigma_r2"/>
</dbReference>
<evidence type="ECO:0000259" key="6">
    <source>
        <dbReference type="Pfam" id="PF08281"/>
    </source>
</evidence>
<dbReference type="InterPro" id="IPR039425">
    <property type="entry name" value="RNA_pol_sigma-70-like"/>
</dbReference>
<keyword evidence="8" id="KW-1185">Reference proteome</keyword>
<dbReference type="Gene3D" id="1.10.10.10">
    <property type="entry name" value="Winged helix-like DNA-binding domain superfamily/Winged helix DNA-binding domain"/>
    <property type="match status" value="1"/>
</dbReference>
<dbReference type="NCBIfam" id="TIGR02937">
    <property type="entry name" value="sigma70-ECF"/>
    <property type="match status" value="1"/>
</dbReference>
<evidence type="ECO:0000256" key="3">
    <source>
        <dbReference type="ARBA" id="ARBA00023082"/>
    </source>
</evidence>
<dbReference type="SUPFAM" id="SSF88659">
    <property type="entry name" value="Sigma3 and sigma4 domains of RNA polymerase sigma factors"/>
    <property type="match status" value="1"/>
</dbReference>
<feature type="domain" description="RNA polymerase sigma factor 70 region 4 type 2" evidence="6">
    <location>
        <begin position="115"/>
        <end position="167"/>
    </location>
</feature>
<accession>A0ABW0EGN7</accession>
<dbReference type="SUPFAM" id="SSF88946">
    <property type="entry name" value="Sigma2 domain of RNA polymerase sigma factors"/>
    <property type="match status" value="1"/>
</dbReference>
<comment type="caution">
    <text evidence="7">The sequence shown here is derived from an EMBL/GenBank/DDBJ whole genome shotgun (WGS) entry which is preliminary data.</text>
</comment>
<proteinExistence type="inferred from homology"/>
<dbReference type="InterPro" id="IPR013249">
    <property type="entry name" value="RNA_pol_sigma70_r4_t2"/>
</dbReference>
<protein>
    <submittedName>
        <fullName evidence="7">RNA polymerase sigma factor</fullName>
    </submittedName>
</protein>
<reference evidence="8" key="1">
    <citation type="journal article" date="2019" name="Int. J. Syst. Evol. Microbiol.">
        <title>The Global Catalogue of Microorganisms (GCM) 10K type strain sequencing project: providing services to taxonomists for standard genome sequencing and annotation.</title>
        <authorList>
            <consortium name="The Broad Institute Genomics Platform"/>
            <consortium name="The Broad Institute Genome Sequencing Center for Infectious Disease"/>
            <person name="Wu L."/>
            <person name="Ma J."/>
        </authorList>
    </citation>
    <scope>NUCLEOTIDE SEQUENCE [LARGE SCALE GENOMIC DNA]</scope>
    <source>
        <strain evidence="8">KACC 12602</strain>
    </source>
</reference>
<keyword evidence="4" id="KW-0804">Transcription</keyword>
<evidence type="ECO:0000313" key="8">
    <source>
        <dbReference type="Proteomes" id="UP001596161"/>
    </source>
</evidence>
<dbReference type="PANTHER" id="PTHR43133">
    <property type="entry name" value="RNA POLYMERASE ECF-TYPE SIGMA FACTO"/>
    <property type="match status" value="1"/>
</dbReference>
<gene>
    <name evidence="7" type="ORF">ACFPIB_17275</name>
</gene>
<dbReference type="InterPro" id="IPR007627">
    <property type="entry name" value="RNA_pol_sigma70_r2"/>
</dbReference>
<keyword evidence="2" id="KW-0805">Transcription regulation</keyword>
<dbReference type="InterPro" id="IPR013324">
    <property type="entry name" value="RNA_pol_sigma_r3/r4-like"/>
</dbReference>
<comment type="similarity">
    <text evidence="1">Belongs to the sigma-70 factor family. ECF subfamily.</text>
</comment>
<dbReference type="InterPro" id="IPR036388">
    <property type="entry name" value="WH-like_DNA-bd_sf"/>
</dbReference>
<feature type="domain" description="RNA polymerase sigma-70 region 2" evidence="5">
    <location>
        <begin position="22"/>
        <end position="86"/>
    </location>
</feature>